<protein>
    <submittedName>
        <fullName evidence="1">Uncharacterized protein</fullName>
    </submittedName>
</protein>
<dbReference type="Proteomes" id="UP000799755">
    <property type="component" value="Unassembled WGS sequence"/>
</dbReference>
<organism evidence="1 2">
    <name type="scientific">Lindgomyces ingoldianus</name>
    <dbReference type="NCBI Taxonomy" id="673940"/>
    <lineage>
        <taxon>Eukaryota</taxon>
        <taxon>Fungi</taxon>
        <taxon>Dikarya</taxon>
        <taxon>Ascomycota</taxon>
        <taxon>Pezizomycotina</taxon>
        <taxon>Dothideomycetes</taxon>
        <taxon>Pleosporomycetidae</taxon>
        <taxon>Pleosporales</taxon>
        <taxon>Lindgomycetaceae</taxon>
        <taxon>Lindgomyces</taxon>
    </lineage>
</organism>
<reference evidence="1" key="1">
    <citation type="journal article" date="2020" name="Stud. Mycol.">
        <title>101 Dothideomycetes genomes: a test case for predicting lifestyles and emergence of pathogens.</title>
        <authorList>
            <person name="Haridas S."/>
            <person name="Albert R."/>
            <person name="Binder M."/>
            <person name="Bloem J."/>
            <person name="Labutti K."/>
            <person name="Salamov A."/>
            <person name="Andreopoulos B."/>
            <person name="Baker S."/>
            <person name="Barry K."/>
            <person name="Bills G."/>
            <person name="Bluhm B."/>
            <person name="Cannon C."/>
            <person name="Castanera R."/>
            <person name="Culley D."/>
            <person name="Daum C."/>
            <person name="Ezra D."/>
            <person name="Gonzalez J."/>
            <person name="Henrissat B."/>
            <person name="Kuo A."/>
            <person name="Liang C."/>
            <person name="Lipzen A."/>
            <person name="Lutzoni F."/>
            <person name="Magnuson J."/>
            <person name="Mondo S."/>
            <person name="Nolan M."/>
            <person name="Ohm R."/>
            <person name="Pangilinan J."/>
            <person name="Park H.-J."/>
            <person name="Ramirez L."/>
            <person name="Alfaro M."/>
            <person name="Sun H."/>
            <person name="Tritt A."/>
            <person name="Yoshinaga Y."/>
            <person name="Zwiers L.-H."/>
            <person name="Turgeon B."/>
            <person name="Goodwin S."/>
            <person name="Spatafora J."/>
            <person name="Crous P."/>
            <person name="Grigoriev I."/>
        </authorList>
    </citation>
    <scope>NUCLEOTIDE SEQUENCE</scope>
    <source>
        <strain evidence="1">ATCC 200398</strain>
    </source>
</reference>
<keyword evidence="2" id="KW-1185">Reference proteome</keyword>
<evidence type="ECO:0000313" key="2">
    <source>
        <dbReference type="Proteomes" id="UP000799755"/>
    </source>
</evidence>
<name>A0ACB6RAA0_9PLEO</name>
<proteinExistence type="predicted"/>
<dbReference type="EMBL" id="MU003496">
    <property type="protein sequence ID" value="KAF2475252.1"/>
    <property type="molecule type" value="Genomic_DNA"/>
</dbReference>
<gene>
    <name evidence="1" type="ORF">BDR25DRAFT_382126</name>
</gene>
<evidence type="ECO:0000313" key="1">
    <source>
        <dbReference type="EMBL" id="KAF2475252.1"/>
    </source>
</evidence>
<comment type="caution">
    <text evidence="1">The sequence shown here is derived from an EMBL/GenBank/DDBJ whole genome shotgun (WGS) entry which is preliminary data.</text>
</comment>
<accession>A0ACB6RAA0</accession>
<sequence>MADPLSAAGLVLATLTLPAQAFSSCVLAYNTISDIGATGKQLSTTFWLFKLQLTRFLVWGQNSDIYRDGVTPEKLSQPVYEMVVSTLMQITDLLQDVSKLRSYYGLLRIPEPNMDESRISRREINRQATLVFRVQKSCSLFRRLKWAVHDNVRFASLVQQLTQFNDALYQFSPLIQGSSQTAAVDAEALALAIVNDGWQGVQALQQALATTQHPAPSGLQTLGNGELASLSAAFIRGTQVSAAESGPNPPLAQFTPARNLYMDYRRFQILGLKNDTPQRRSWAQLPGYPGHGPTQVVLEWRPYNPRTVSGPFKNALQLRVEALTRMLQEGPKPPGFRILDCLGYLEDNSSARFGIVFRYPQPHMQEQGSYVPKTLFQIIHQQNFPYLGDRFKLAGFLSESLYELHASRWLHKSINSHNVLFFHQPNTGNSHTQEQSTNPALPLPLAHPFFTGFALARPDDPGAQSDNMFPDLDTGIYRHPDVQGLAGAPISPYHSIYDIYSLGAILLEIGTWCTLKSFYQHGQNGNAFRERLLERKVSLLGVSMGQKYMDAVRKCLSGSFDGMQQFQDHERDTPDYVVNLHRSFYWEVVKVLKECRL</sequence>